<proteinExistence type="inferred from homology"/>
<evidence type="ECO:0000313" key="13">
    <source>
        <dbReference type="Proteomes" id="UP000050795"/>
    </source>
</evidence>
<dbReference type="PROSITE" id="PS00237">
    <property type="entry name" value="G_PROTEIN_RECEP_F1_1"/>
    <property type="match status" value="1"/>
</dbReference>
<feature type="transmembrane region" description="Helical" evidence="11">
    <location>
        <begin position="65"/>
        <end position="85"/>
    </location>
</feature>
<dbReference type="InterPro" id="IPR000276">
    <property type="entry name" value="GPCR_Rhodpsn"/>
</dbReference>
<dbReference type="PRINTS" id="PR00237">
    <property type="entry name" value="GPCRRHODOPSN"/>
</dbReference>
<feature type="domain" description="G-protein coupled receptors family 1 profile" evidence="12">
    <location>
        <begin position="44"/>
        <end position="538"/>
    </location>
</feature>
<evidence type="ECO:0000256" key="10">
    <source>
        <dbReference type="RuleBase" id="RU000688"/>
    </source>
</evidence>
<dbReference type="Gene3D" id="1.20.1070.10">
    <property type="entry name" value="Rhodopsin 7-helix transmembrane proteins"/>
    <property type="match status" value="2"/>
</dbReference>
<dbReference type="GO" id="GO:0005886">
    <property type="term" value="C:plasma membrane"/>
    <property type="evidence" value="ECO:0007669"/>
    <property type="project" value="UniProtKB-SubCell"/>
</dbReference>
<keyword evidence="3 10" id="KW-0812">Transmembrane</keyword>
<keyword evidence="5 10" id="KW-0297">G-protein coupled receptor</keyword>
<evidence type="ECO:0000256" key="4">
    <source>
        <dbReference type="ARBA" id="ARBA00022989"/>
    </source>
</evidence>
<feature type="transmembrane region" description="Helical" evidence="11">
    <location>
        <begin position="145"/>
        <end position="165"/>
    </location>
</feature>
<feature type="transmembrane region" description="Helical" evidence="11">
    <location>
        <begin position="185"/>
        <end position="206"/>
    </location>
</feature>
<evidence type="ECO:0000256" key="5">
    <source>
        <dbReference type="ARBA" id="ARBA00023040"/>
    </source>
</evidence>
<comment type="subcellular location">
    <subcellularLocation>
        <location evidence="1">Cell membrane</location>
        <topology evidence="1">Multi-pass membrane protein</topology>
    </subcellularLocation>
</comment>
<dbReference type="PANTHER" id="PTHR24248">
    <property type="entry name" value="ADRENERGIC RECEPTOR-RELATED G-PROTEIN COUPLED RECEPTOR"/>
    <property type="match status" value="1"/>
</dbReference>
<name>A0AA85KMC8_TRIRE</name>
<protein>
    <recommendedName>
        <fullName evidence="12">G-protein coupled receptors family 1 profile domain-containing protein</fullName>
    </recommendedName>
</protein>
<dbReference type="Pfam" id="PF00001">
    <property type="entry name" value="7tm_1"/>
    <property type="match status" value="1"/>
</dbReference>
<feature type="transmembrane region" description="Helical" evidence="11">
    <location>
        <begin position="519"/>
        <end position="541"/>
    </location>
</feature>
<keyword evidence="8 10" id="KW-0675">Receptor</keyword>
<evidence type="ECO:0000256" key="8">
    <source>
        <dbReference type="ARBA" id="ARBA00023170"/>
    </source>
</evidence>
<dbReference type="GO" id="GO:0004930">
    <property type="term" value="F:G protein-coupled receptor activity"/>
    <property type="evidence" value="ECO:0007669"/>
    <property type="project" value="UniProtKB-KW"/>
</dbReference>
<dbReference type="PANTHER" id="PTHR24248:SF125">
    <property type="entry name" value="DOPAMINE D2-LIKE RECEPTOR"/>
    <property type="match status" value="1"/>
</dbReference>
<evidence type="ECO:0000256" key="2">
    <source>
        <dbReference type="ARBA" id="ARBA00022475"/>
    </source>
</evidence>
<dbReference type="SUPFAM" id="SSF81321">
    <property type="entry name" value="Family A G protein-coupled receptor-like"/>
    <property type="match status" value="1"/>
</dbReference>
<evidence type="ECO:0000256" key="1">
    <source>
        <dbReference type="ARBA" id="ARBA00004651"/>
    </source>
</evidence>
<evidence type="ECO:0000256" key="11">
    <source>
        <dbReference type="SAM" id="Phobius"/>
    </source>
</evidence>
<evidence type="ECO:0000259" key="12">
    <source>
        <dbReference type="PROSITE" id="PS50262"/>
    </source>
</evidence>
<dbReference type="InterPro" id="IPR017452">
    <property type="entry name" value="GPCR_Rhodpsn_7TM"/>
</dbReference>
<evidence type="ECO:0000313" key="14">
    <source>
        <dbReference type="WBParaSite" id="TREG1_98820.1"/>
    </source>
</evidence>
<feature type="transmembrane region" description="Helical" evidence="11">
    <location>
        <begin position="105"/>
        <end position="124"/>
    </location>
</feature>
<feature type="transmembrane region" description="Helical" evidence="11">
    <location>
        <begin position="28"/>
        <end position="53"/>
    </location>
</feature>
<keyword evidence="2" id="KW-1003">Cell membrane</keyword>
<keyword evidence="7" id="KW-1015">Disulfide bond</keyword>
<evidence type="ECO:0000256" key="3">
    <source>
        <dbReference type="ARBA" id="ARBA00022692"/>
    </source>
</evidence>
<comment type="similarity">
    <text evidence="10">Belongs to the G-protein coupled receptor 1 family.</text>
</comment>
<organism evidence="13 14">
    <name type="scientific">Trichobilharzia regenti</name>
    <name type="common">Nasal bird schistosome</name>
    <dbReference type="NCBI Taxonomy" id="157069"/>
    <lineage>
        <taxon>Eukaryota</taxon>
        <taxon>Metazoa</taxon>
        <taxon>Spiralia</taxon>
        <taxon>Lophotrochozoa</taxon>
        <taxon>Platyhelminthes</taxon>
        <taxon>Trematoda</taxon>
        <taxon>Digenea</taxon>
        <taxon>Strigeidida</taxon>
        <taxon>Schistosomatoidea</taxon>
        <taxon>Schistosomatidae</taxon>
        <taxon>Trichobilharzia</taxon>
    </lineage>
</organism>
<sequence length="568" mass="65428">MNDSFQNNCVNINNLSNSSILWKPVVNWTISCFLIIVTCIIFFGNLLIIIAFATTSRLRRVTDHYIVSLAMADLLVSVLVLPLAIVRQNLGYWPFESHELCQFWLSANIVLCMASILNLCCISLDRFIAISRPIQYIRIRNHRTASAMIAVAWTLPMMTMLPPLIGGNQHALGKGSCHLTNNKGYRIYSSIVAFYGPFLLIAYMYLRVFYVIKHRSKSFQYVNIKFSPSASHKSNVTAKPDLCVTFSSPKRGKSAKLKSLENPVVTMKISNHSYIHTNPFDKIFPHHLVKNKKINTFCSNHHLFHKTYNIGCKTDYKKVLTDRIDSKLSVKSRDELEVISPEPTDPILRVMRTFHISPEHTTSKDACSNCSTNPVFHIKSKPKIQHVDSAYTIKVTEKTKHSDRSAFCPSQVFSITSFKCHHHEESYCCRCHCCHQNQKHLETLINRSEPCFKVRCNKAQQRRVNNLHSRRRDHSIFHREQKTARILAAVVGCFTVCWFPFFTVLISEAICECQYSDNLINFVVWLGYFNSIFNPFIYAFFKKEYADAFKHILHVNIKKSKKHIIGKK</sequence>
<dbReference type="AlphaFoldDB" id="A0AA85KMC8"/>
<keyword evidence="9 10" id="KW-0807">Transducer</keyword>
<evidence type="ECO:0000256" key="7">
    <source>
        <dbReference type="ARBA" id="ARBA00023157"/>
    </source>
</evidence>
<evidence type="ECO:0000256" key="9">
    <source>
        <dbReference type="ARBA" id="ARBA00023224"/>
    </source>
</evidence>
<accession>A0AA85KMC8</accession>
<keyword evidence="4 11" id="KW-1133">Transmembrane helix</keyword>
<reference evidence="13" key="1">
    <citation type="submission" date="2022-06" db="EMBL/GenBank/DDBJ databases">
        <authorList>
            <person name="Berger JAMES D."/>
            <person name="Berger JAMES D."/>
        </authorList>
    </citation>
    <scope>NUCLEOTIDE SEQUENCE [LARGE SCALE GENOMIC DNA]</scope>
</reference>
<reference evidence="14" key="2">
    <citation type="submission" date="2023-11" db="UniProtKB">
        <authorList>
            <consortium name="WormBaseParasite"/>
        </authorList>
    </citation>
    <scope>IDENTIFICATION</scope>
</reference>
<keyword evidence="13" id="KW-1185">Reference proteome</keyword>
<keyword evidence="6 11" id="KW-0472">Membrane</keyword>
<feature type="transmembrane region" description="Helical" evidence="11">
    <location>
        <begin position="486"/>
        <end position="507"/>
    </location>
</feature>
<dbReference type="Proteomes" id="UP000050795">
    <property type="component" value="Unassembled WGS sequence"/>
</dbReference>
<evidence type="ECO:0000256" key="6">
    <source>
        <dbReference type="ARBA" id="ARBA00023136"/>
    </source>
</evidence>
<dbReference type="WBParaSite" id="TREG1_98820.1">
    <property type="protein sequence ID" value="TREG1_98820.1"/>
    <property type="gene ID" value="TREG1_98820"/>
</dbReference>
<dbReference type="PROSITE" id="PS50262">
    <property type="entry name" value="G_PROTEIN_RECEP_F1_2"/>
    <property type="match status" value="1"/>
</dbReference>